<dbReference type="EMBL" id="AVBH01000070">
    <property type="protein sequence ID" value="KGO98531.1"/>
    <property type="molecule type" value="Genomic_DNA"/>
</dbReference>
<dbReference type="eggNOG" id="COG4681">
    <property type="taxonomic scope" value="Bacteria"/>
</dbReference>
<dbReference type="PANTHER" id="PTHR38784">
    <property type="entry name" value="SUCROSE PHOSPHORYLASE"/>
    <property type="match status" value="1"/>
</dbReference>
<dbReference type="SMART" id="SM01322">
    <property type="entry name" value="YaeQ"/>
    <property type="match status" value="1"/>
</dbReference>
<name>A0A0A0MB33_9GAMM</name>
<dbReference type="RefSeq" id="WP_027069526.1">
    <property type="nucleotide sequence ID" value="NZ_AUHT01000006.1"/>
</dbReference>
<dbReference type="Proteomes" id="UP000030003">
    <property type="component" value="Unassembled WGS sequence"/>
</dbReference>
<comment type="caution">
    <text evidence="1">The sequence shown here is derived from an EMBL/GenBank/DDBJ whole genome shotgun (WGS) entry which is preliminary data.</text>
</comment>
<evidence type="ECO:0000313" key="2">
    <source>
        <dbReference type="Proteomes" id="UP000030003"/>
    </source>
</evidence>
<evidence type="ECO:0000313" key="1">
    <source>
        <dbReference type="EMBL" id="KGO98531.1"/>
    </source>
</evidence>
<dbReference type="Pfam" id="PF07152">
    <property type="entry name" value="YaeQ"/>
    <property type="match status" value="1"/>
</dbReference>
<reference evidence="1 2" key="1">
    <citation type="submission" date="2013-08" db="EMBL/GenBank/DDBJ databases">
        <title>Genomic analysis of Lysobacter defluvii.</title>
        <authorList>
            <person name="Wang Q."/>
            <person name="Wang G."/>
        </authorList>
    </citation>
    <scope>NUCLEOTIDE SEQUENCE [LARGE SCALE GENOMIC DNA]</scope>
    <source>
        <strain evidence="1 2">IMMIB APB-9</strain>
    </source>
</reference>
<organism evidence="1 2">
    <name type="scientific">Lysobacter defluvii IMMIB APB-9 = DSM 18482</name>
    <dbReference type="NCBI Taxonomy" id="1385515"/>
    <lineage>
        <taxon>Bacteria</taxon>
        <taxon>Pseudomonadati</taxon>
        <taxon>Pseudomonadota</taxon>
        <taxon>Gammaproteobacteria</taxon>
        <taxon>Lysobacterales</taxon>
        <taxon>Lysobacteraceae</taxon>
        <taxon>Novilysobacter</taxon>
    </lineage>
</organism>
<sequence length="182" mass="20136">MALTSTVVKAELQVSDMDRHYYATHNLTLAQHPSETDTRLMVRLVAFALYADEKLEFGRGLSDEDEPALCRRGYTGDVELWIDVGHPDETRIKKTCARADQVVVVNYGGRASDIWWDRIASSLTRLKNLTVLDIPADVVEALPGIGERGMRLNALIQDGELQLMGDRGSVSLRPAVRMAPAG</sequence>
<dbReference type="AlphaFoldDB" id="A0A0A0MB33"/>
<dbReference type="STRING" id="1385515.GCA_000423325_01093"/>
<protein>
    <recommendedName>
        <fullName evidence="3">YaeQ family protein</fullName>
    </recommendedName>
</protein>
<dbReference type="CDD" id="cd22368">
    <property type="entry name" value="YaeQ-like"/>
    <property type="match status" value="1"/>
</dbReference>
<dbReference type="OrthoDB" id="5293309at2"/>
<keyword evidence="2" id="KW-1185">Reference proteome</keyword>
<dbReference type="PIRSF" id="PIRSF011484">
    <property type="entry name" value="YaeQ"/>
    <property type="match status" value="1"/>
</dbReference>
<dbReference type="SUPFAM" id="SSF52980">
    <property type="entry name" value="Restriction endonuclease-like"/>
    <property type="match status" value="1"/>
</dbReference>
<dbReference type="PANTHER" id="PTHR38784:SF1">
    <property type="entry name" value="SUCROSE PHOSPHORYLASE"/>
    <property type="match status" value="1"/>
</dbReference>
<evidence type="ECO:0008006" key="3">
    <source>
        <dbReference type="Google" id="ProtNLM"/>
    </source>
</evidence>
<gene>
    <name evidence="1" type="ORF">N791_14520</name>
</gene>
<dbReference type="Gene3D" id="3.10.640.10">
    <property type="entry name" value="Restriction endonuclease-like alpha-beta roll domain"/>
    <property type="match status" value="1"/>
</dbReference>
<dbReference type="InterPro" id="IPR009822">
    <property type="entry name" value="YaeQ"/>
</dbReference>
<dbReference type="InterPro" id="IPR038590">
    <property type="entry name" value="YaeQ_sf"/>
</dbReference>
<proteinExistence type="predicted"/>
<accession>A0A0A0MB33</accession>
<dbReference type="InterPro" id="IPR011335">
    <property type="entry name" value="Restrct_endonuc-II-like"/>
</dbReference>